<keyword evidence="8" id="KW-1278">Translocase</keyword>
<dbReference type="Gene3D" id="3.40.50.300">
    <property type="entry name" value="P-loop containing nucleotide triphosphate hydrolases"/>
    <property type="match status" value="2"/>
</dbReference>
<evidence type="ECO:0000256" key="7">
    <source>
        <dbReference type="ARBA" id="ARBA00022840"/>
    </source>
</evidence>
<evidence type="ECO:0000256" key="2">
    <source>
        <dbReference type="ARBA" id="ARBA00022448"/>
    </source>
</evidence>
<organism evidence="11">
    <name type="scientific">Candidatus Enterococcus dunnyi</name>
    <dbReference type="NCBI Taxonomy" id="1834192"/>
    <lineage>
        <taxon>Bacteria</taxon>
        <taxon>Bacillati</taxon>
        <taxon>Bacillota</taxon>
        <taxon>Bacilli</taxon>
        <taxon>Lactobacillales</taxon>
        <taxon>Enterococcaceae</taxon>
        <taxon>Enterococcus</taxon>
    </lineage>
</organism>
<keyword evidence="4" id="KW-0762">Sugar transport</keyword>
<reference evidence="12" key="2">
    <citation type="submission" date="2017-05" db="EMBL/GenBank/DDBJ databases">
        <authorList>
            <consortium name="The Broad Institute Genomics Platform"/>
            <consortium name="The Broad Institute Genomic Center for Infectious Diseases"/>
            <person name="Earl A."/>
            <person name="Manson A."/>
            <person name="Schwartman J."/>
            <person name="Gilmore M."/>
            <person name="Abouelleil A."/>
            <person name="Cao P."/>
            <person name="Chapman S."/>
            <person name="Cusick C."/>
            <person name="Shea T."/>
            <person name="Young S."/>
            <person name="Neafsey D."/>
            <person name="Nusbaum C."/>
            <person name="Birren B."/>
        </authorList>
    </citation>
    <scope>NUCLEOTIDE SEQUENCE</scope>
    <source>
        <strain evidence="12">9D6_DIV0238</strain>
    </source>
</reference>
<evidence type="ECO:0000313" key="13">
    <source>
        <dbReference type="Proteomes" id="UP000196151"/>
    </source>
</evidence>
<evidence type="ECO:0000256" key="3">
    <source>
        <dbReference type="ARBA" id="ARBA00022475"/>
    </source>
</evidence>
<gene>
    <name evidence="12" type="ORF">A5889_002233</name>
    <name evidence="11" type="ORF">A5889_002919</name>
</gene>
<dbReference type="GO" id="GO:0005886">
    <property type="term" value="C:plasma membrane"/>
    <property type="evidence" value="ECO:0007669"/>
    <property type="project" value="UniProtKB-SubCell"/>
</dbReference>
<evidence type="ECO:0000256" key="1">
    <source>
        <dbReference type="ARBA" id="ARBA00004202"/>
    </source>
</evidence>
<dbReference type="CDD" id="cd03215">
    <property type="entry name" value="ABC_Carb_Monos_II"/>
    <property type="match status" value="1"/>
</dbReference>
<dbReference type="SMART" id="SM00382">
    <property type="entry name" value="AAA"/>
    <property type="match status" value="2"/>
</dbReference>
<dbReference type="AlphaFoldDB" id="A0A200J1C0"/>
<feature type="domain" description="ABC transporter" evidence="10">
    <location>
        <begin position="3"/>
        <end position="239"/>
    </location>
</feature>
<keyword evidence="2" id="KW-0813">Transport</keyword>
<dbReference type="InterPro" id="IPR003439">
    <property type="entry name" value="ABC_transporter-like_ATP-bd"/>
</dbReference>
<dbReference type="PANTHER" id="PTHR43790:SF3">
    <property type="entry name" value="D-ALLOSE IMPORT ATP-BINDING PROTEIN ALSA-RELATED"/>
    <property type="match status" value="1"/>
</dbReference>
<dbReference type="FunFam" id="3.40.50.300:FF:000127">
    <property type="entry name" value="Ribose import ATP-binding protein RbsA"/>
    <property type="match status" value="1"/>
</dbReference>
<accession>A0A200J1C0</accession>
<keyword evidence="13" id="KW-1185">Reference proteome</keyword>
<keyword evidence="5" id="KW-0677">Repeat</keyword>
<dbReference type="Proteomes" id="UP000196151">
    <property type="component" value="Chromosome"/>
</dbReference>
<dbReference type="SUPFAM" id="SSF52540">
    <property type="entry name" value="P-loop containing nucleoside triphosphate hydrolases"/>
    <property type="match status" value="2"/>
</dbReference>
<keyword evidence="6" id="KW-0547">Nucleotide-binding</keyword>
<evidence type="ECO:0000256" key="9">
    <source>
        <dbReference type="ARBA" id="ARBA00023136"/>
    </source>
</evidence>
<dbReference type="PROSITE" id="PS50893">
    <property type="entry name" value="ABC_TRANSPORTER_2"/>
    <property type="match status" value="2"/>
</dbReference>
<dbReference type="CDD" id="cd03216">
    <property type="entry name" value="ABC_Carb_Monos_I"/>
    <property type="match status" value="1"/>
</dbReference>
<protein>
    <submittedName>
        <fullName evidence="12">Ribose transport system ATP-binding protein</fullName>
    </submittedName>
</protein>
<dbReference type="InterPro" id="IPR050107">
    <property type="entry name" value="ABC_carbohydrate_import_ATPase"/>
</dbReference>
<feature type="domain" description="ABC transporter" evidence="10">
    <location>
        <begin position="251"/>
        <end position="493"/>
    </location>
</feature>
<dbReference type="InterPro" id="IPR027417">
    <property type="entry name" value="P-loop_NTPase"/>
</dbReference>
<reference evidence="11" key="1">
    <citation type="submission" date="2017-05" db="EMBL/GenBank/DDBJ databases">
        <title>The Genome Sequence of Enterococcus sp. 9D6_DIV0238.</title>
        <authorList>
            <consortium name="The Broad Institute Genomics Platform"/>
            <consortium name="The Broad Institute Genomic Center for Infectious Diseases"/>
            <person name="Earl A."/>
            <person name="Manson A."/>
            <person name="Schwartman J."/>
            <person name="Gilmore M."/>
            <person name="Abouelleil A."/>
            <person name="Cao P."/>
            <person name="Chapman S."/>
            <person name="Cusick C."/>
            <person name="Shea T."/>
            <person name="Young S."/>
            <person name="Neafsey D."/>
            <person name="Nusbaum C."/>
            <person name="Birren B."/>
        </authorList>
    </citation>
    <scope>NUCLEOTIDE SEQUENCE [LARGE SCALE GENOMIC DNA]</scope>
    <source>
        <strain evidence="11">9D6_DIV0238</strain>
    </source>
</reference>
<dbReference type="InterPro" id="IPR003593">
    <property type="entry name" value="AAA+_ATPase"/>
</dbReference>
<dbReference type="GO" id="GO:0016887">
    <property type="term" value="F:ATP hydrolysis activity"/>
    <property type="evidence" value="ECO:0007669"/>
    <property type="project" value="InterPro"/>
</dbReference>
<evidence type="ECO:0000256" key="6">
    <source>
        <dbReference type="ARBA" id="ARBA00022741"/>
    </source>
</evidence>
<reference evidence="12" key="3">
    <citation type="submission" date="2024-03" db="EMBL/GenBank/DDBJ databases">
        <title>The Genome Sequence of Enterococcus sp. DIV0238c.</title>
        <authorList>
            <consortium name="The Broad Institute Genomics Platform"/>
            <consortium name="The Broad Institute Microbial Omics Core"/>
            <consortium name="The Broad Institute Genomic Center for Infectious Diseases"/>
            <person name="Earl A."/>
            <person name="Manson A."/>
            <person name="Gilmore M."/>
            <person name="Schwartman J."/>
            <person name="Shea T."/>
            <person name="Abouelleil A."/>
            <person name="Cao P."/>
            <person name="Chapman S."/>
            <person name="Cusick C."/>
            <person name="Young S."/>
            <person name="Neafsey D."/>
            <person name="Nusbaum C."/>
            <person name="Birren B."/>
        </authorList>
    </citation>
    <scope>NUCLEOTIDE SEQUENCE</scope>
    <source>
        <strain evidence="12">9D6_DIV0238</strain>
    </source>
</reference>
<evidence type="ECO:0000256" key="4">
    <source>
        <dbReference type="ARBA" id="ARBA00022597"/>
    </source>
</evidence>
<dbReference type="RefSeq" id="WP_087641969.1">
    <property type="nucleotide sequence ID" value="NZ_CP147246.1"/>
</dbReference>
<evidence type="ECO:0000313" key="12">
    <source>
        <dbReference type="EMBL" id="WYJ94720.1"/>
    </source>
</evidence>
<comment type="subcellular location">
    <subcellularLocation>
        <location evidence="1">Cell membrane</location>
        <topology evidence="1">Peripheral membrane protein</topology>
    </subcellularLocation>
</comment>
<dbReference type="EMBL" id="NIBQ01000003">
    <property type="protein sequence ID" value="OUZ30631.1"/>
    <property type="molecule type" value="Genomic_DNA"/>
</dbReference>
<sequence>MEVKMVAISKSFGTNKVLEGVDFELRSGEIHALMGENGAGKSTLMNILTGLHKRDAGKIYIDGTERYFKNAKEAEEFGITFIHQEMNTFSNMTVLENMYLNRELKTKFGLLDTKKMAAEALKIFDELHISLALDAQVDTLSVGQQQMLEIAKSLMTNGKVLIMDEPTAALSETEIDNLFKIIRGLKDKGVAIVYISHRMEEIFALCDRITVMRDGISVSLYQISEVDVNQIVHDMVGRDIGDFYPEKNNPIGEVKFEVRNLSSKGVFQDISFSVKEGEILGFSGLMGSGRTEIMRGIFGIDTYDSGEILLNGEKITIHKPSEAIKKGIGFLTENRKDEGLILDFSLEDNILLPSVDEFSKRGLLEQKTIDDFVELLLKRLTVKAENKEVPASSLSGGNQQKVVLAKWIGIGPQVLILDEPTRGVDVGAKREIYLLMNELAERGVAIIMISSDLPEVMSVSDRIVVVREGQIAGEVVKADASQEKIMNLATGGN</sequence>
<evidence type="ECO:0000313" key="11">
    <source>
        <dbReference type="EMBL" id="OUZ30631.1"/>
    </source>
</evidence>
<proteinExistence type="predicted"/>
<dbReference type="OrthoDB" id="9771863at2"/>
<keyword evidence="3" id="KW-1003">Cell membrane</keyword>
<dbReference type="PANTHER" id="PTHR43790">
    <property type="entry name" value="CARBOHYDRATE TRANSPORT ATP-BINDING PROTEIN MG119-RELATED"/>
    <property type="match status" value="1"/>
</dbReference>
<dbReference type="PROSITE" id="PS00211">
    <property type="entry name" value="ABC_TRANSPORTER_1"/>
    <property type="match status" value="2"/>
</dbReference>
<dbReference type="EMBL" id="CP147246">
    <property type="protein sequence ID" value="WYJ94720.1"/>
    <property type="molecule type" value="Genomic_DNA"/>
</dbReference>
<keyword evidence="7 12" id="KW-0067">ATP-binding</keyword>
<dbReference type="GO" id="GO:0005524">
    <property type="term" value="F:ATP binding"/>
    <property type="evidence" value="ECO:0007669"/>
    <property type="project" value="UniProtKB-KW"/>
</dbReference>
<evidence type="ECO:0000256" key="8">
    <source>
        <dbReference type="ARBA" id="ARBA00022967"/>
    </source>
</evidence>
<evidence type="ECO:0000259" key="10">
    <source>
        <dbReference type="PROSITE" id="PS50893"/>
    </source>
</evidence>
<evidence type="ECO:0000256" key="5">
    <source>
        <dbReference type="ARBA" id="ARBA00022737"/>
    </source>
</evidence>
<keyword evidence="9" id="KW-0472">Membrane</keyword>
<dbReference type="Pfam" id="PF00005">
    <property type="entry name" value="ABC_tran"/>
    <property type="match status" value="2"/>
</dbReference>
<dbReference type="InterPro" id="IPR017871">
    <property type="entry name" value="ABC_transporter-like_CS"/>
</dbReference>
<name>A0A200J1C0_9ENTE</name>